<keyword evidence="4 7" id="KW-0812">Transmembrane</keyword>
<proteinExistence type="inferred from homology"/>
<feature type="transmembrane region" description="Helical" evidence="7">
    <location>
        <begin position="547"/>
        <end position="568"/>
    </location>
</feature>
<comment type="caution">
    <text evidence="9">The sequence shown here is derived from an EMBL/GenBank/DDBJ whole genome shotgun (WGS) entry which is preliminary data.</text>
</comment>
<evidence type="ECO:0000256" key="6">
    <source>
        <dbReference type="ARBA" id="ARBA00023136"/>
    </source>
</evidence>
<dbReference type="Pfam" id="PF00528">
    <property type="entry name" value="BPD_transp_1"/>
    <property type="match status" value="2"/>
</dbReference>
<dbReference type="PROSITE" id="PS50928">
    <property type="entry name" value="ABC_TM1"/>
    <property type="match status" value="1"/>
</dbReference>
<comment type="similarity">
    <text evidence="7">Belongs to the binding-protein-dependent transport system permease family.</text>
</comment>
<evidence type="ECO:0000256" key="2">
    <source>
        <dbReference type="ARBA" id="ARBA00022448"/>
    </source>
</evidence>
<feature type="transmembrane region" description="Helical" evidence="7">
    <location>
        <begin position="332"/>
        <end position="349"/>
    </location>
</feature>
<evidence type="ECO:0000313" key="10">
    <source>
        <dbReference type="Proteomes" id="UP001596504"/>
    </source>
</evidence>
<gene>
    <name evidence="9" type="ORF">ACFQRI_23370</name>
</gene>
<feature type="transmembrane region" description="Helical" evidence="7">
    <location>
        <begin position="237"/>
        <end position="263"/>
    </location>
</feature>
<dbReference type="InterPro" id="IPR050366">
    <property type="entry name" value="BP-dependent_transpt_permease"/>
</dbReference>
<dbReference type="PANTHER" id="PTHR43386:SF1">
    <property type="entry name" value="D,D-DIPEPTIDE TRANSPORT SYSTEM PERMEASE PROTEIN DDPC-RELATED"/>
    <property type="match status" value="1"/>
</dbReference>
<name>A0ABW2LS65_9PSEU</name>
<sequence>MTASALAAARGAVIALGSVVGLALVVGALPWLSGDDPAQTVLRARSAERELDPAVLAAIRQDVGIPDDAVSGALGWLAGALHGDLGRSWVSGAPVADSIVQPLGISLSLAASAAVVCLVCALLLLAPSLRRAAGSGGGVGGGALATGALLGALPEFLVGTALLTALGVHLGLAPTSGWSGPENIPLPALALGLPAAGVLGRVLSGAVDATLAEPWVRTWRAAGFRRATTAAAVLRRAVAVALPQVVLLFVGLLGSGIVVETLFAIPGLGSTALEAVLAQDLPVVQACVALLTLIGLALGAAGMLAHRRLLGPAMRDGALTPGAAGGAGHQRWALVVTGLLVALVVAGLLRDPSSVALSERLGAPSAEAPFGTDELGRDLLARFGHGALLSIGAALAISAIALVLGLLVGTARARALAALTDVLNAVPPVLAGIIAAAVAGPGLLGAGAAVCAVAWIPLAVHARTLAAEVRAAGFVRAARALGAGRARILLRHVLPVILPPLLRHALVRIPHNALALAGLGFLGLAAPHDSAEWGAMLSTSLPYAESAPWAVAVPALGLALLGLVAGLARTGR</sequence>
<dbReference type="Proteomes" id="UP001596504">
    <property type="component" value="Unassembled WGS sequence"/>
</dbReference>
<dbReference type="PANTHER" id="PTHR43386">
    <property type="entry name" value="OLIGOPEPTIDE TRANSPORT SYSTEM PERMEASE PROTEIN APPC"/>
    <property type="match status" value="1"/>
</dbReference>
<keyword evidence="10" id="KW-1185">Reference proteome</keyword>
<evidence type="ECO:0000256" key="1">
    <source>
        <dbReference type="ARBA" id="ARBA00004651"/>
    </source>
</evidence>
<feature type="transmembrane region" description="Helical" evidence="7">
    <location>
        <begin position="12"/>
        <end position="32"/>
    </location>
</feature>
<feature type="transmembrane region" description="Helical" evidence="7">
    <location>
        <begin position="283"/>
        <end position="305"/>
    </location>
</feature>
<evidence type="ECO:0000256" key="3">
    <source>
        <dbReference type="ARBA" id="ARBA00022475"/>
    </source>
</evidence>
<dbReference type="Gene3D" id="1.10.3720.10">
    <property type="entry name" value="MetI-like"/>
    <property type="match status" value="1"/>
</dbReference>
<evidence type="ECO:0000256" key="4">
    <source>
        <dbReference type="ARBA" id="ARBA00022692"/>
    </source>
</evidence>
<keyword evidence="6 7" id="KW-0472">Membrane</keyword>
<feature type="transmembrane region" description="Helical" evidence="7">
    <location>
        <begin position="103"/>
        <end position="126"/>
    </location>
</feature>
<keyword evidence="5 7" id="KW-1133">Transmembrane helix</keyword>
<evidence type="ECO:0000256" key="5">
    <source>
        <dbReference type="ARBA" id="ARBA00022989"/>
    </source>
</evidence>
<protein>
    <submittedName>
        <fullName evidence="9">ABC transporter permease subunit</fullName>
    </submittedName>
</protein>
<evidence type="ECO:0000259" key="8">
    <source>
        <dbReference type="PROSITE" id="PS50928"/>
    </source>
</evidence>
<feature type="transmembrane region" description="Helical" evidence="7">
    <location>
        <begin position="509"/>
        <end position="527"/>
    </location>
</feature>
<comment type="subcellular location">
    <subcellularLocation>
        <location evidence="1 7">Cell membrane</location>
        <topology evidence="1 7">Multi-pass membrane protein</topology>
    </subcellularLocation>
</comment>
<dbReference type="InterPro" id="IPR000515">
    <property type="entry name" value="MetI-like"/>
</dbReference>
<keyword evidence="3" id="KW-1003">Cell membrane</keyword>
<feature type="domain" description="ABC transmembrane type-1" evidence="8">
    <location>
        <begin position="383"/>
        <end position="569"/>
    </location>
</feature>
<evidence type="ECO:0000313" key="9">
    <source>
        <dbReference type="EMBL" id="MFC7344360.1"/>
    </source>
</evidence>
<dbReference type="InterPro" id="IPR035906">
    <property type="entry name" value="MetI-like_sf"/>
</dbReference>
<organism evidence="9 10">
    <name type="scientific">Saccharopolyspora griseoalba</name>
    <dbReference type="NCBI Taxonomy" id="1431848"/>
    <lineage>
        <taxon>Bacteria</taxon>
        <taxon>Bacillati</taxon>
        <taxon>Actinomycetota</taxon>
        <taxon>Actinomycetes</taxon>
        <taxon>Pseudonocardiales</taxon>
        <taxon>Pseudonocardiaceae</taxon>
        <taxon>Saccharopolyspora</taxon>
    </lineage>
</organism>
<accession>A0ABW2LS65</accession>
<reference evidence="10" key="1">
    <citation type="journal article" date="2019" name="Int. J. Syst. Evol. Microbiol.">
        <title>The Global Catalogue of Microorganisms (GCM) 10K type strain sequencing project: providing services to taxonomists for standard genome sequencing and annotation.</title>
        <authorList>
            <consortium name="The Broad Institute Genomics Platform"/>
            <consortium name="The Broad Institute Genome Sequencing Center for Infectious Disease"/>
            <person name="Wu L."/>
            <person name="Ma J."/>
        </authorList>
    </citation>
    <scope>NUCLEOTIDE SEQUENCE [LARGE SCALE GENOMIC DNA]</scope>
    <source>
        <strain evidence="10">WLHS5</strain>
    </source>
</reference>
<evidence type="ECO:0000256" key="7">
    <source>
        <dbReference type="RuleBase" id="RU363032"/>
    </source>
</evidence>
<dbReference type="EMBL" id="JBHTCJ010000015">
    <property type="protein sequence ID" value="MFC7344360.1"/>
    <property type="molecule type" value="Genomic_DNA"/>
</dbReference>
<feature type="transmembrane region" description="Helical" evidence="7">
    <location>
        <begin position="387"/>
        <end position="408"/>
    </location>
</feature>
<dbReference type="SUPFAM" id="SSF161098">
    <property type="entry name" value="MetI-like"/>
    <property type="match status" value="1"/>
</dbReference>
<dbReference type="RefSeq" id="WP_380672072.1">
    <property type="nucleotide sequence ID" value="NZ_JBHTCJ010000015.1"/>
</dbReference>
<feature type="transmembrane region" description="Helical" evidence="7">
    <location>
        <begin position="415"/>
        <end position="437"/>
    </location>
</feature>
<keyword evidence="2 7" id="KW-0813">Transport</keyword>
<feature type="transmembrane region" description="Helical" evidence="7">
    <location>
        <begin position="443"/>
        <end position="460"/>
    </location>
</feature>